<reference evidence="2" key="1">
    <citation type="submission" date="2016-10" db="EMBL/GenBank/DDBJ databases">
        <authorList>
            <person name="de Groot N.N."/>
        </authorList>
    </citation>
    <scope>NUCLEOTIDE SEQUENCE [LARGE SCALE GENOMIC DNA]</scope>
    <source>
        <strain evidence="2">DSM 1551</strain>
    </source>
</reference>
<evidence type="ECO:0000313" key="3">
    <source>
        <dbReference type="Proteomes" id="UP000198558"/>
    </source>
</evidence>
<evidence type="ECO:0000313" key="1">
    <source>
        <dbReference type="EMBL" id="GFI42086.1"/>
    </source>
</evidence>
<reference evidence="1 4" key="3">
    <citation type="journal article" date="2020" name="Microbiome">
        <title>Single-cell genomics of uncultured bacteria reveals dietary fiber responders in the mouse gut microbiota.</title>
        <authorList>
            <person name="Chijiiwa R."/>
            <person name="Hosokawa M."/>
            <person name="Kogawa M."/>
            <person name="Nishikawa Y."/>
            <person name="Ide K."/>
            <person name="Sakanashi C."/>
            <person name="Takahashi K."/>
            <person name="Takeyama H."/>
        </authorList>
    </citation>
    <scope>NUCLEOTIDE SEQUENCE [LARGE SCALE GENOMIC DNA]</scope>
    <source>
        <strain evidence="1">IMSAGC_017</strain>
    </source>
</reference>
<proteinExistence type="predicted"/>
<reference evidence="3" key="2">
    <citation type="submission" date="2016-10" db="EMBL/GenBank/DDBJ databases">
        <authorList>
            <person name="Varghese N."/>
            <person name="Submissions S."/>
        </authorList>
    </citation>
    <scope>NUCLEOTIDE SEQUENCE [LARGE SCALE GENOMIC DNA]</scope>
    <source>
        <strain evidence="3">DSM 1551</strain>
    </source>
</reference>
<dbReference type="GeneID" id="78287724"/>
<dbReference type="RefSeq" id="WP_092352527.1">
    <property type="nucleotide sequence ID" value="NZ_BLMI01000260.1"/>
</dbReference>
<dbReference type="Proteomes" id="UP000490821">
    <property type="component" value="Unassembled WGS sequence"/>
</dbReference>
<evidence type="ECO:0000313" key="4">
    <source>
        <dbReference type="Proteomes" id="UP000490821"/>
    </source>
</evidence>
<dbReference type="EMBL" id="BLMI01000260">
    <property type="protein sequence ID" value="GFI42086.1"/>
    <property type="molecule type" value="Genomic_DNA"/>
</dbReference>
<dbReference type="EMBL" id="FOIN01000004">
    <property type="protein sequence ID" value="SET25777.1"/>
    <property type="molecule type" value="Genomic_DNA"/>
</dbReference>
<dbReference type="Proteomes" id="UP000198558">
    <property type="component" value="Unassembled WGS sequence"/>
</dbReference>
<protein>
    <submittedName>
        <fullName evidence="2">Uncharacterized protein</fullName>
    </submittedName>
</protein>
<accession>A0A1I0D0U8</accession>
<name>A0A1I0D0U8_9FIRM</name>
<gene>
    <name evidence="1" type="ORF">IMSAGC017_02133</name>
    <name evidence="2" type="ORF">SAMN04489758_104108</name>
</gene>
<keyword evidence="3" id="KW-1185">Reference proteome</keyword>
<dbReference type="AlphaFoldDB" id="A0A1I0D0U8"/>
<evidence type="ECO:0000313" key="2">
    <source>
        <dbReference type="EMBL" id="SET25777.1"/>
    </source>
</evidence>
<dbReference type="OrthoDB" id="1653424at2"/>
<organism evidence="2 3">
    <name type="scientific">Thomasclavelia cocleata</name>
    <dbReference type="NCBI Taxonomy" id="69824"/>
    <lineage>
        <taxon>Bacteria</taxon>
        <taxon>Bacillati</taxon>
        <taxon>Bacillota</taxon>
        <taxon>Erysipelotrichia</taxon>
        <taxon>Erysipelotrichales</taxon>
        <taxon>Coprobacillaceae</taxon>
        <taxon>Thomasclavelia</taxon>
    </lineage>
</organism>
<sequence length="114" mass="13460">MFNKLYITIKSNNELDDSIIDPITFVLIDWGSNNKLIDWDIYPDRAKLEISTENDDYTPYSITYQGMDLIMDLCYEYEFLMTIIDNDNINETYTTYYSKPGCINFETDISELLD</sequence>